<keyword evidence="3 4" id="KW-0326">Glycosidase</keyword>
<dbReference type="PANTHER" id="PTHR31339">
    <property type="entry name" value="PECTIN LYASE-RELATED"/>
    <property type="match status" value="1"/>
</dbReference>
<dbReference type="InterPro" id="IPR012334">
    <property type="entry name" value="Pectin_lyas_fold"/>
</dbReference>
<sequence length="168" mass="18855">MGKLNVPVYKRVFGKGHKLRPGFFEPFGCTNVRLEGITVLDSPFWVLHPIFCNNVIIRNVTVKSNNPNNDGADPESCTNVLIEDCNFEIGDDAIAIKSGRDNDAWRVGQPSENIVIRNRLFSSKTNGVCIGSEIAGGVRNVFIENIKIPKSSNAETSYLFKRWKEYYI</sequence>
<accession>A0A238Z2I0</accession>
<proteinExistence type="inferred from homology"/>
<dbReference type="GO" id="GO:0005975">
    <property type="term" value="P:carbohydrate metabolic process"/>
    <property type="evidence" value="ECO:0007669"/>
    <property type="project" value="InterPro"/>
</dbReference>
<dbReference type="RefSeq" id="WP_217900282.1">
    <property type="nucleotide sequence ID" value="NZ_FZNT01000012.1"/>
</dbReference>
<dbReference type="Pfam" id="PF00295">
    <property type="entry name" value="Glyco_hydro_28"/>
    <property type="match status" value="1"/>
</dbReference>
<keyword evidence="2 4" id="KW-0378">Hydrolase</keyword>
<evidence type="ECO:0000256" key="1">
    <source>
        <dbReference type="ARBA" id="ARBA00008834"/>
    </source>
</evidence>
<dbReference type="InterPro" id="IPR051801">
    <property type="entry name" value="GH28_Enzymes"/>
</dbReference>
<dbReference type="PANTHER" id="PTHR31339:SF9">
    <property type="entry name" value="PLASMIN AND FIBRONECTIN-BINDING PROTEIN A"/>
    <property type="match status" value="1"/>
</dbReference>
<dbReference type="Gene3D" id="2.160.20.10">
    <property type="entry name" value="Single-stranded right-handed beta-helix, Pectin lyase-like"/>
    <property type="match status" value="1"/>
</dbReference>
<name>A0A238Z2I0_9FLAO</name>
<evidence type="ECO:0000256" key="3">
    <source>
        <dbReference type="ARBA" id="ARBA00023295"/>
    </source>
</evidence>
<gene>
    <name evidence="5" type="ORF">SAMN06265371_11220</name>
</gene>
<evidence type="ECO:0000256" key="4">
    <source>
        <dbReference type="RuleBase" id="RU361169"/>
    </source>
</evidence>
<organism evidence="5 6">
    <name type="scientific">Lutibacter agarilyticus</name>
    <dbReference type="NCBI Taxonomy" id="1109740"/>
    <lineage>
        <taxon>Bacteria</taxon>
        <taxon>Pseudomonadati</taxon>
        <taxon>Bacteroidota</taxon>
        <taxon>Flavobacteriia</taxon>
        <taxon>Flavobacteriales</taxon>
        <taxon>Flavobacteriaceae</taxon>
        <taxon>Lutibacter</taxon>
    </lineage>
</organism>
<evidence type="ECO:0000256" key="2">
    <source>
        <dbReference type="ARBA" id="ARBA00022801"/>
    </source>
</evidence>
<evidence type="ECO:0000313" key="6">
    <source>
        <dbReference type="Proteomes" id="UP000198384"/>
    </source>
</evidence>
<dbReference type="Proteomes" id="UP000198384">
    <property type="component" value="Unassembled WGS sequence"/>
</dbReference>
<dbReference type="GO" id="GO:0004650">
    <property type="term" value="F:polygalacturonase activity"/>
    <property type="evidence" value="ECO:0007669"/>
    <property type="project" value="InterPro"/>
</dbReference>
<dbReference type="AlphaFoldDB" id="A0A238Z2I0"/>
<dbReference type="SUPFAM" id="SSF51126">
    <property type="entry name" value="Pectin lyase-like"/>
    <property type="match status" value="1"/>
</dbReference>
<protein>
    <submittedName>
        <fullName evidence="5">Glycosyl hydrolases family 28</fullName>
    </submittedName>
</protein>
<reference evidence="5 6" key="1">
    <citation type="submission" date="2017-06" db="EMBL/GenBank/DDBJ databases">
        <authorList>
            <person name="Kim H.J."/>
            <person name="Triplett B.A."/>
        </authorList>
    </citation>
    <scope>NUCLEOTIDE SEQUENCE [LARGE SCALE GENOMIC DNA]</scope>
    <source>
        <strain evidence="5 6">DSM 29150</strain>
    </source>
</reference>
<dbReference type="EMBL" id="FZNT01000012">
    <property type="protein sequence ID" value="SNR77151.1"/>
    <property type="molecule type" value="Genomic_DNA"/>
</dbReference>
<dbReference type="InterPro" id="IPR000743">
    <property type="entry name" value="Glyco_hydro_28"/>
</dbReference>
<dbReference type="InterPro" id="IPR011050">
    <property type="entry name" value="Pectin_lyase_fold/virulence"/>
</dbReference>
<comment type="similarity">
    <text evidence="1 4">Belongs to the glycosyl hydrolase 28 family.</text>
</comment>
<evidence type="ECO:0000313" key="5">
    <source>
        <dbReference type="EMBL" id="SNR77151.1"/>
    </source>
</evidence>
<keyword evidence="6" id="KW-1185">Reference proteome</keyword>